<sequence>MFARFQLILLTLVSIGVSEGSAICNEGSYLNLCGVCVGRTTDRNELDGLDRCNICGGKSDCVGCDGIINSPRRRDSCGLCLLPQAEEWNDCLIIDNIYPSLLDLSLDNGLVPLLISGAGLKQSYLNTTQCLIQPLESQSDGPTVKEISLDENNIQIMVELTQSTGAYRIGCSEIEGFVELYIVDSGKLNAVGVEPSEVEVDKKVEVEIEVDKDVSSNITVWCFVREGPGAVTTLPAARKTDKLFKCSEYTPLTPGVVKVGIVANEDTAYRENRTGKVVELFVRAKPPIAETAEYTPDFQQIAVRFDQNIEISDCDGTFTPDTEKYLGKGFACTSSGDVLLVTLGNESEITESITITSKNKIRRSQKANAQLSPNAAATTLLLSKGKMRTPTISLSLPNVVCADKTKQPVINVAVTKLGEQKTSYIWTVPPLKGWKGKNQRENMLMWKNVRAVEAELSNSSRPDGLVLSRENLLPGIKYDINLRSRGLPANDVTASFTISENENVSVTVKAFPSASAIVAEVSIISCDDAVTQQILRYKWFVDDKLVHADGRLLFIPQADPGSHDISCVVYSHESGQVLGRGWTVAEVVTLPEQTVIFPTEIAVGTMDDITIQAYSRENRWQWSCATELGEPCITVGPKSRPIDEVVDVTSSTIRIPAGALPIGKYIWTLHGNKESTATVIISPRIPPIIKVVPPIPIVDATKPLKLNAEVERLKSGCKMQWKVMRRKGYDYFNLQDNVGLGDLMKVRKDDLIMEEREVPLVVPVARGDWKGLAGGATYLFRLEAVCSDPVTESHADVTVIANAPPKASSIFISPNTGEAVNTKFTVQLAEGTDDMEDYPLFHHLSLRDETDDEILLATSVSNKFDVYLTPGNITLTVKSCDIHGSCSTSSKSITVKEPSDVTTEDIKNLGHEIRSSMLCGDSTTAYGTIITTLKTLSAKPEFKEKLDEITSVAESALKERLQDLSERLRSEPNVMKHSFEFLQQSVGSLKYFPETKDMVKVLTEFKNLLTQYPGLKRLKRRERVEDLPVRRIKRETDKELSIVKVNEGTIKAIFDLHAKILEQNNTKESREEFLKDVRKYMIDMCAAVQDFVQSPISINSSIVTLEVIKLNPNELKNDISLSSMANTKVRFNLKQGSRKTCAAFAKYDADYMESTTTTRGSDVFEVRLIKNGTFKEDDIKSVSVTMPVSSQENVSCMAWSDGWSSVCNLKAKTETTVSCSCKNTGIFAVFLNNKTVEKMTTLGITTTTAAPTTTVTVKVENTSVGEIPTSMSSPNTTTVSTTITTTTASTTITTTSLQTTTISTTTTTQNVTTITAQNLSSTTATTETLVLTSAGSTGNTDTVRDRNISLYITGTFKINEDFDEVVGKNTTGFKESVRRQLAEQLKVSTAVIANLLIRPGSIIVTVMFVDSQDFIAEAAVKELIARLHDGNLKLIGPNAKVLNIPPQDLKVKISTNSAKNTGKMRLIAYGVVAGTFITIFLFAFGAAYLKRKRTRIPLRLPHLSIDDHPTYRQFHNEFSLDGSSASLARYRQNHPFETESTQ</sequence>
<dbReference type="EMBL" id="JARGDH010000002">
    <property type="protein sequence ID" value="KAL0275403.1"/>
    <property type="molecule type" value="Genomic_DNA"/>
</dbReference>
<dbReference type="InterPro" id="IPR002859">
    <property type="entry name" value="PKD/REJ-like"/>
</dbReference>
<keyword evidence="1" id="KW-1133">Transmembrane helix</keyword>
<feature type="transmembrane region" description="Helical" evidence="1">
    <location>
        <begin position="1466"/>
        <end position="1489"/>
    </location>
</feature>
<organism evidence="4">
    <name type="scientific">Menopon gallinae</name>
    <name type="common">poultry shaft louse</name>
    <dbReference type="NCBI Taxonomy" id="328185"/>
    <lineage>
        <taxon>Eukaryota</taxon>
        <taxon>Metazoa</taxon>
        <taxon>Ecdysozoa</taxon>
        <taxon>Arthropoda</taxon>
        <taxon>Hexapoda</taxon>
        <taxon>Insecta</taxon>
        <taxon>Pterygota</taxon>
        <taxon>Neoptera</taxon>
        <taxon>Paraneoptera</taxon>
        <taxon>Psocodea</taxon>
        <taxon>Troctomorpha</taxon>
        <taxon>Phthiraptera</taxon>
        <taxon>Amblycera</taxon>
        <taxon>Menoponidae</taxon>
        <taxon>Menopon</taxon>
    </lineage>
</organism>
<keyword evidence="1" id="KW-0472">Membrane</keyword>
<accession>A0AAW2I114</accession>
<comment type="caution">
    <text evidence="4">The sequence shown here is derived from an EMBL/GenBank/DDBJ whole genome shotgun (WGS) entry which is preliminary data.</text>
</comment>
<gene>
    <name evidence="4" type="ORF">PYX00_003257</name>
</gene>
<protein>
    <recommendedName>
        <fullName evidence="3">PKD/REJ-like domain-containing protein</fullName>
    </recommendedName>
</protein>
<keyword evidence="2" id="KW-0732">Signal</keyword>
<evidence type="ECO:0000259" key="3">
    <source>
        <dbReference type="Pfam" id="PF02010"/>
    </source>
</evidence>
<name>A0AAW2I114_9NEOP</name>
<feature type="signal peptide" evidence="2">
    <location>
        <begin position="1"/>
        <end position="22"/>
    </location>
</feature>
<keyword evidence="1" id="KW-0812">Transmembrane</keyword>
<proteinExistence type="predicted"/>
<dbReference type="Pfam" id="PF02010">
    <property type="entry name" value="REJ"/>
    <property type="match status" value="1"/>
</dbReference>
<feature type="domain" description="PKD/REJ-like" evidence="3">
    <location>
        <begin position="619"/>
        <end position="914"/>
    </location>
</feature>
<evidence type="ECO:0000256" key="2">
    <source>
        <dbReference type="SAM" id="SignalP"/>
    </source>
</evidence>
<evidence type="ECO:0000256" key="1">
    <source>
        <dbReference type="SAM" id="Phobius"/>
    </source>
</evidence>
<feature type="chain" id="PRO_5044002493" description="PKD/REJ-like domain-containing protein" evidence="2">
    <location>
        <begin position="23"/>
        <end position="1542"/>
    </location>
</feature>
<evidence type="ECO:0000313" key="4">
    <source>
        <dbReference type="EMBL" id="KAL0275403.1"/>
    </source>
</evidence>
<reference evidence="4" key="1">
    <citation type="journal article" date="2024" name="Gigascience">
        <title>Chromosome-level genome of the poultry shaft louse Menopon gallinae provides insight into the host-switching and adaptive evolution of parasitic lice.</title>
        <authorList>
            <person name="Xu Y."/>
            <person name="Ma L."/>
            <person name="Liu S."/>
            <person name="Liang Y."/>
            <person name="Liu Q."/>
            <person name="He Z."/>
            <person name="Tian L."/>
            <person name="Duan Y."/>
            <person name="Cai W."/>
            <person name="Li H."/>
            <person name="Song F."/>
        </authorList>
    </citation>
    <scope>NUCLEOTIDE SEQUENCE</scope>
    <source>
        <strain evidence="4">Cailab_2023a</strain>
    </source>
</reference>